<feature type="transmembrane region" description="Helical" evidence="1">
    <location>
        <begin position="91"/>
        <end position="111"/>
    </location>
</feature>
<proteinExistence type="predicted"/>
<evidence type="ECO:0008006" key="4">
    <source>
        <dbReference type="Google" id="ProtNLM"/>
    </source>
</evidence>
<keyword evidence="1" id="KW-0472">Membrane</keyword>
<keyword evidence="1" id="KW-1133">Transmembrane helix</keyword>
<feature type="transmembrane region" description="Helical" evidence="1">
    <location>
        <begin position="67"/>
        <end position="85"/>
    </location>
</feature>
<gene>
    <name evidence="2" type="ORF">Sspor_38190</name>
</gene>
<reference evidence="3" key="1">
    <citation type="submission" date="2023-07" db="EMBL/GenBank/DDBJ databases">
        <title>Whole genome shotgun sequence of Streptomyces spororaveus NBRC 15456.</title>
        <authorList>
            <person name="Komaki H."/>
            <person name="Tamura T."/>
        </authorList>
    </citation>
    <scope>NUCLEOTIDE SEQUENCE [LARGE SCALE GENOMIC DNA]</scope>
    <source>
        <strain evidence="3">NBRC 15456</strain>
    </source>
</reference>
<evidence type="ECO:0000313" key="2">
    <source>
        <dbReference type="EMBL" id="GHI78258.1"/>
    </source>
</evidence>
<dbReference type="Proteomes" id="UP000608522">
    <property type="component" value="Unassembled WGS sequence"/>
</dbReference>
<name>A0ABQ3TCV6_9ACTN</name>
<feature type="transmembrane region" description="Helical" evidence="1">
    <location>
        <begin position="38"/>
        <end position="60"/>
    </location>
</feature>
<keyword evidence="1" id="KW-0812">Transmembrane</keyword>
<protein>
    <recommendedName>
        <fullName evidence="4">Integral membrane protein</fullName>
    </recommendedName>
</protein>
<comment type="caution">
    <text evidence="2">The sequence shown here is derived from an EMBL/GenBank/DDBJ whole genome shotgun (WGS) entry which is preliminary data.</text>
</comment>
<keyword evidence="3" id="KW-1185">Reference proteome</keyword>
<evidence type="ECO:0000313" key="3">
    <source>
        <dbReference type="Proteomes" id="UP000608522"/>
    </source>
</evidence>
<sequence length="167" mass="16952">MCAHIPGGIFRMSQNFTPPAPDSFTAAPAPAPARSGNIGLAILGAAVTALVAGAAYGGLMGAIEYQIGYAAAGVGFLVALVAVRLGGRNPVLPVLSAALTLAGVYAGYVLAEAIAISKDYDVTVTDLLTSEISQVHQSYTETFEPISVLFFAIGAYAAFQTARKAAA</sequence>
<organism evidence="2 3">
    <name type="scientific">Streptomyces spororaveus</name>
    <dbReference type="NCBI Taxonomy" id="284039"/>
    <lineage>
        <taxon>Bacteria</taxon>
        <taxon>Bacillati</taxon>
        <taxon>Actinomycetota</taxon>
        <taxon>Actinomycetes</taxon>
        <taxon>Kitasatosporales</taxon>
        <taxon>Streptomycetaceae</taxon>
        <taxon>Streptomyces</taxon>
    </lineage>
</organism>
<dbReference type="EMBL" id="BNED01000005">
    <property type="protein sequence ID" value="GHI78258.1"/>
    <property type="molecule type" value="Genomic_DNA"/>
</dbReference>
<evidence type="ECO:0000256" key="1">
    <source>
        <dbReference type="SAM" id="Phobius"/>
    </source>
</evidence>
<accession>A0ABQ3TCV6</accession>